<dbReference type="GO" id="GO:0097372">
    <property type="term" value="F:histone H3K18 deacetylase activity, NAD-dependent"/>
    <property type="evidence" value="ECO:0007669"/>
    <property type="project" value="TreeGrafter"/>
</dbReference>
<evidence type="ECO:0000256" key="19">
    <source>
        <dbReference type="PROSITE-ProRule" id="PRU00236"/>
    </source>
</evidence>
<dbReference type="PANTHER" id="PTHR11085">
    <property type="entry name" value="NAD-DEPENDENT PROTEIN DEACYLASE SIRTUIN-5, MITOCHONDRIAL-RELATED"/>
    <property type="match status" value="1"/>
</dbReference>
<keyword evidence="6 19" id="KW-0862">Zinc</keyword>
<evidence type="ECO:0000256" key="14">
    <source>
        <dbReference type="ARBA" id="ARBA00051399"/>
    </source>
</evidence>
<evidence type="ECO:0000256" key="21">
    <source>
        <dbReference type="SAM" id="MobiDB-lite"/>
    </source>
</evidence>
<proteinExistence type="inferred from homology"/>
<dbReference type="GO" id="GO:0005634">
    <property type="term" value="C:nucleus"/>
    <property type="evidence" value="ECO:0007669"/>
    <property type="project" value="TreeGrafter"/>
</dbReference>
<feature type="domain" description="Deacetylase sirtuin-type" evidence="22">
    <location>
        <begin position="138"/>
        <end position="385"/>
    </location>
</feature>
<name>A0A401S4C4_CHIPU</name>
<evidence type="ECO:0000259" key="22">
    <source>
        <dbReference type="PROSITE" id="PS50305"/>
    </source>
</evidence>
<evidence type="ECO:0000256" key="1">
    <source>
        <dbReference type="ARBA" id="ARBA00001947"/>
    </source>
</evidence>
<evidence type="ECO:0000256" key="9">
    <source>
        <dbReference type="ARBA" id="ARBA00041832"/>
    </source>
</evidence>
<dbReference type="GO" id="GO:0000785">
    <property type="term" value="C:chromatin"/>
    <property type="evidence" value="ECO:0007669"/>
    <property type="project" value="TreeGrafter"/>
</dbReference>
<evidence type="ECO:0000256" key="13">
    <source>
        <dbReference type="ARBA" id="ARBA00051105"/>
    </source>
</evidence>
<evidence type="ECO:0000256" key="8">
    <source>
        <dbReference type="ARBA" id="ARBA00038170"/>
    </source>
</evidence>
<evidence type="ECO:0000256" key="17">
    <source>
        <dbReference type="ARBA" id="ARBA00074008"/>
    </source>
</evidence>
<evidence type="ECO:0000256" key="20">
    <source>
        <dbReference type="SAM" id="Coils"/>
    </source>
</evidence>
<feature type="active site" description="Proton acceptor" evidence="19">
    <location>
        <position position="243"/>
    </location>
</feature>
<dbReference type="GO" id="GO:0010821">
    <property type="term" value="P:regulation of mitochondrion organization"/>
    <property type="evidence" value="ECO:0007669"/>
    <property type="project" value="UniProtKB-ARBA"/>
</dbReference>
<comment type="caution">
    <text evidence="23">The sequence shown here is derived from an EMBL/GenBank/DDBJ whole genome shotgun (WGS) entry which is preliminary data.</text>
</comment>
<comment type="catalytic activity">
    <reaction evidence="14">
        <text>N(6)-propanoyl-L-lysyl-[protein] + NAD(+) + H2O = 3''-O-propanoyl-ADP-D-ribose + nicotinamide + L-lysyl-[protein]</text>
        <dbReference type="Rhea" id="RHEA:23500"/>
        <dbReference type="Rhea" id="RHEA-COMP:9752"/>
        <dbReference type="Rhea" id="RHEA-COMP:13758"/>
        <dbReference type="ChEBI" id="CHEBI:15377"/>
        <dbReference type="ChEBI" id="CHEBI:17154"/>
        <dbReference type="ChEBI" id="CHEBI:29969"/>
        <dbReference type="ChEBI" id="CHEBI:57540"/>
        <dbReference type="ChEBI" id="CHEBI:138019"/>
        <dbReference type="ChEBI" id="CHEBI:145015"/>
    </reaction>
    <physiologicalReaction direction="left-to-right" evidence="14">
        <dbReference type="Rhea" id="RHEA:23501"/>
    </physiologicalReaction>
</comment>
<comment type="catalytic activity">
    <reaction evidence="11">
        <text>N(6)-acetyl-L-lysyl-[protein] + NAD(+) + H2O = 2''-O-acetyl-ADP-D-ribose + nicotinamide + L-lysyl-[protein]</text>
        <dbReference type="Rhea" id="RHEA:43636"/>
        <dbReference type="Rhea" id="RHEA-COMP:9752"/>
        <dbReference type="Rhea" id="RHEA-COMP:10731"/>
        <dbReference type="ChEBI" id="CHEBI:15377"/>
        <dbReference type="ChEBI" id="CHEBI:17154"/>
        <dbReference type="ChEBI" id="CHEBI:29969"/>
        <dbReference type="ChEBI" id="CHEBI:57540"/>
        <dbReference type="ChEBI" id="CHEBI:61930"/>
        <dbReference type="ChEBI" id="CHEBI:83767"/>
        <dbReference type="EC" id="2.3.1.286"/>
    </reaction>
    <physiologicalReaction direction="left-to-right" evidence="11">
        <dbReference type="Rhea" id="RHEA:43637"/>
    </physiologicalReaction>
</comment>
<dbReference type="Gene3D" id="2.20.28.200">
    <property type="match status" value="1"/>
</dbReference>
<feature type="binding site" evidence="19">
    <location>
        <position position="281"/>
    </location>
    <ligand>
        <name>Zn(2+)</name>
        <dbReference type="ChEBI" id="CHEBI:29105"/>
    </ligand>
</feature>
<feature type="binding site" evidence="19">
    <location>
        <position position="251"/>
    </location>
    <ligand>
        <name>Zn(2+)</name>
        <dbReference type="ChEBI" id="CHEBI:29105"/>
    </ligand>
</feature>
<keyword evidence="3" id="KW-0597">Phosphoprotein</keyword>
<feature type="compositionally biased region" description="Basic and acidic residues" evidence="21">
    <location>
        <begin position="408"/>
        <end position="421"/>
    </location>
</feature>
<evidence type="ECO:0000256" key="16">
    <source>
        <dbReference type="ARBA" id="ARBA00062653"/>
    </source>
</evidence>
<dbReference type="GO" id="GO:0035861">
    <property type="term" value="C:site of double-strand break"/>
    <property type="evidence" value="ECO:0007669"/>
    <property type="project" value="UniProtKB-ARBA"/>
</dbReference>
<evidence type="ECO:0000313" key="24">
    <source>
        <dbReference type="Proteomes" id="UP000287033"/>
    </source>
</evidence>
<comment type="catalytic activity">
    <reaction evidence="13">
        <text>N(6)-succinyl-L-lysyl-[protein] + NAD(+) + H2O = 2''-O-succinyl-ADP-D-ribose + nicotinamide + L-lysyl-[protein]</text>
        <dbReference type="Rhea" id="RHEA:47668"/>
        <dbReference type="Rhea" id="RHEA-COMP:9752"/>
        <dbReference type="Rhea" id="RHEA-COMP:11877"/>
        <dbReference type="ChEBI" id="CHEBI:15377"/>
        <dbReference type="ChEBI" id="CHEBI:17154"/>
        <dbReference type="ChEBI" id="CHEBI:29969"/>
        <dbReference type="ChEBI" id="CHEBI:57540"/>
        <dbReference type="ChEBI" id="CHEBI:87830"/>
        <dbReference type="ChEBI" id="CHEBI:87832"/>
    </reaction>
    <physiologicalReaction direction="left-to-right" evidence="13">
        <dbReference type="Rhea" id="RHEA:47669"/>
    </physiologicalReaction>
</comment>
<evidence type="ECO:0000256" key="15">
    <source>
        <dbReference type="ARBA" id="ARBA00052763"/>
    </source>
</evidence>
<dbReference type="InterPro" id="IPR026590">
    <property type="entry name" value="Ssirtuin_cat_dom"/>
</dbReference>
<dbReference type="InterPro" id="IPR003000">
    <property type="entry name" value="Sirtuin"/>
</dbReference>
<evidence type="ECO:0000256" key="5">
    <source>
        <dbReference type="ARBA" id="ARBA00022723"/>
    </source>
</evidence>
<accession>A0A401S4C4</accession>
<feature type="binding site" evidence="19">
    <location>
        <position position="254"/>
    </location>
    <ligand>
        <name>Zn(2+)</name>
        <dbReference type="ChEBI" id="CHEBI:29105"/>
    </ligand>
</feature>
<dbReference type="EC" id="2.3.1.286" evidence="2"/>
<evidence type="ECO:0000256" key="7">
    <source>
        <dbReference type="ARBA" id="ARBA00023027"/>
    </source>
</evidence>
<feature type="region of interest" description="Disordered" evidence="21">
    <location>
        <begin position="408"/>
        <end position="446"/>
    </location>
</feature>
<evidence type="ECO:0000256" key="2">
    <source>
        <dbReference type="ARBA" id="ARBA00012928"/>
    </source>
</evidence>
<dbReference type="Pfam" id="PF02146">
    <property type="entry name" value="SIR2"/>
    <property type="match status" value="1"/>
</dbReference>
<comment type="subunit">
    <text evidence="16">Interacts with UBTF and the RNA polymerase I complex. Interacts with components of the B-WICH complex, such as MYBBP1A, SMARCA5/SNF2H and BAZ1B/WSTF. Interacts with ELK4, leading to stabilization at target promoters for H3K18Ac deacetylation. Interacts with histone H2A and/or histone H2B. Interacts with DNMT1. Interacts with SIRT1.</text>
</comment>
<keyword evidence="5 19" id="KW-0479">Metal-binding</keyword>
<comment type="similarity">
    <text evidence="8">Belongs to the sirtuin family. Class IV subfamily.</text>
</comment>
<dbReference type="OMA" id="SNREYCK"/>
<evidence type="ECO:0000256" key="4">
    <source>
        <dbReference type="ARBA" id="ARBA00022679"/>
    </source>
</evidence>
<dbReference type="GO" id="GO:0010468">
    <property type="term" value="P:regulation of gene expression"/>
    <property type="evidence" value="ECO:0007669"/>
    <property type="project" value="UniProtKB-ARBA"/>
</dbReference>
<dbReference type="FunFam" id="3.40.50.1220:FF:000038">
    <property type="entry name" value="NAD-dependent protein deacetylase sirtuin-6 isoform X2"/>
    <property type="match status" value="1"/>
</dbReference>
<sequence>MSPLCFALFGLRPQEPLLTEAAPRPGSGGCSFRHTRLLVLKGPVAQCCPLAARLLPVMAGVSQREVRKAADRRQKRVLEEQRARIKLVSKILQKPQELRTKDDLAVLAACVDTVQELERRKQKTEARKRKLEEVIDEPEELRRKVNLLAAAIQEAQYPVIYSGAGISTAASIPDYRGPKGVWTLLQSGREVSTADLSEAEPTLTHMCITQLYKEKLVHHVVSQNCDGLHLRSSLPRKALSELHGNMYIEVCTYCSPNREYIRLFDVTERTSLHKHNTGRKCHKCNSELRDTIVHFGEKGTLEQPLNWKGAAEAAKKADVIICLGSSLKVLKKYACLWCMSRVPHKRPKLYIVNLQWTPKDDVATLKIHAKCDDVMRLLLKELHLEIPHYDRSKDPIFSLATQLRPGEEDSHSRKLLTKDSPEGVASTVSGGWYGKGCAKGRRKKKI</sequence>
<dbReference type="FunFam" id="2.20.28.200:FF:000002">
    <property type="entry name" value="NAD-dependent deacetylase sirtuin-7"/>
    <property type="match status" value="1"/>
</dbReference>
<dbReference type="GO" id="GO:0046872">
    <property type="term" value="F:metal ion binding"/>
    <property type="evidence" value="ECO:0007669"/>
    <property type="project" value="UniProtKB-KW"/>
</dbReference>
<evidence type="ECO:0000256" key="6">
    <source>
        <dbReference type="ARBA" id="ARBA00022833"/>
    </source>
</evidence>
<comment type="catalytic activity">
    <reaction evidence="15">
        <text>N(6)-glutaryl-L-lysyl-[protein] + NAD(+) + H2O = 2''-O-glutaryl-ADP-D-ribose + nicotinamide + L-lysyl-[protein]</text>
        <dbReference type="Rhea" id="RHEA:47664"/>
        <dbReference type="Rhea" id="RHEA-COMP:9752"/>
        <dbReference type="Rhea" id="RHEA-COMP:11875"/>
        <dbReference type="ChEBI" id="CHEBI:15377"/>
        <dbReference type="ChEBI" id="CHEBI:17154"/>
        <dbReference type="ChEBI" id="CHEBI:29969"/>
        <dbReference type="ChEBI" id="CHEBI:57540"/>
        <dbReference type="ChEBI" id="CHEBI:87828"/>
        <dbReference type="ChEBI" id="CHEBI:87829"/>
    </reaction>
    <physiologicalReaction direction="left-to-right" evidence="15">
        <dbReference type="Rhea" id="RHEA:47665"/>
    </physiologicalReaction>
</comment>
<dbReference type="OrthoDB" id="2919105at2759"/>
<organism evidence="23 24">
    <name type="scientific">Chiloscyllium punctatum</name>
    <name type="common">Brownbanded bambooshark</name>
    <name type="synonym">Hemiscyllium punctatum</name>
    <dbReference type="NCBI Taxonomy" id="137246"/>
    <lineage>
        <taxon>Eukaryota</taxon>
        <taxon>Metazoa</taxon>
        <taxon>Chordata</taxon>
        <taxon>Craniata</taxon>
        <taxon>Vertebrata</taxon>
        <taxon>Chondrichthyes</taxon>
        <taxon>Elasmobranchii</taxon>
        <taxon>Galeomorphii</taxon>
        <taxon>Galeoidea</taxon>
        <taxon>Orectolobiformes</taxon>
        <taxon>Hemiscylliidae</taxon>
        <taxon>Chiloscyllium</taxon>
    </lineage>
</organism>
<keyword evidence="7" id="KW-0520">NAD</keyword>
<dbReference type="STRING" id="137246.A0A401S4C4"/>
<dbReference type="GO" id="GO:0140861">
    <property type="term" value="P:DNA repair-dependent chromatin remodeling"/>
    <property type="evidence" value="ECO:0007669"/>
    <property type="project" value="UniProtKB-ARBA"/>
</dbReference>
<feature type="binding site" evidence="19">
    <location>
        <position position="284"/>
    </location>
    <ligand>
        <name>Zn(2+)</name>
        <dbReference type="ChEBI" id="CHEBI:29105"/>
    </ligand>
</feature>
<evidence type="ECO:0000256" key="11">
    <source>
        <dbReference type="ARBA" id="ARBA00050163"/>
    </source>
</evidence>
<keyword evidence="24" id="KW-1185">Reference proteome</keyword>
<dbReference type="InterPro" id="IPR029035">
    <property type="entry name" value="DHS-like_NAD/FAD-binding_dom"/>
</dbReference>
<dbReference type="AlphaFoldDB" id="A0A401S4C4"/>
<dbReference type="InterPro" id="IPR050134">
    <property type="entry name" value="NAD-dep_sirtuin_deacylases"/>
</dbReference>
<keyword evidence="20" id="KW-0175">Coiled coil</keyword>
<evidence type="ECO:0000256" key="10">
    <source>
        <dbReference type="ARBA" id="ARBA00043038"/>
    </source>
</evidence>
<feature type="coiled-coil region" evidence="20">
    <location>
        <begin position="107"/>
        <end position="134"/>
    </location>
</feature>
<evidence type="ECO:0000256" key="18">
    <source>
        <dbReference type="ARBA" id="ARBA00075188"/>
    </source>
</evidence>
<dbReference type="Proteomes" id="UP000287033">
    <property type="component" value="Unassembled WGS sequence"/>
</dbReference>
<evidence type="ECO:0000256" key="12">
    <source>
        <dbReference type="ARBA" id="ARBA00050237"/>
    </source>
</evidence>
<gene>
    <name evidence="23" type="ORF">chiPu_0003654</name>
</gene>
<keyword evidence="4" id="KW-0808">Transferase</keyword>
<dbReference type="GO" id="GO:0070403">
    <property type="term" value="F:NAD+ binding"/>
    <property type="evidence" value="ECO:0007669"/>
    <property type="project" value="InterPro"/>
</dbReference>
<dbReference type="EMBL" id="BEZZ01000080">
    <property type="protein sequence ID" value="GCC25246.1"/>
    <property type="molecule type" value="Genomic_DNA"/>
</dbReference>
<dbReference type="SUPFAM" id="SSF52467">
    <property type="entry name" value="DHS-like NAD/FAD-binding domain"/>
    <property type="match status" value="1"/>
</dbReference>
<dbReference type="PANTHER" id="PTHR11085:SF1">
    <property type="entry name" value="NAD-DEPENDENT PROTEIN DEACETYLASE SIRTUIN-7"/>
    <property type="match status" value="1"/>
</dbReference>
<evidence type="ECO:0000256" key="3">
    <source>
        <dbReference type="ARBA" id="ARBA00022553"/>
    </source>
</evidence>
<reference evidence="23 24" key="1">
    <citation type="journal article" date="2018" name="Nat. Ecol. Evol.">
        <title>Shark genomes provide insights into elasmobranch evolution and the origin of vertebrates.</title>
        <authorList>
            <person name="Hara Y"/>
            <person name="Yamaguchi K"/>
            <person name="Onimaru K"/>
            <person name="Kadota M"/>
            <person name="Koyanagi M"/>
            <person name="Keeley SD"/>
            <person name="Tatsumi K"/>
            <person name="Tanaka K"/>
            <person name="Motone F"/>
            <person name="Kageyama Y"/>
            <person name="Nozu R"/>
            <person name="Adachi N"/>
            <person name="Nishimura O"/>
            <person name="Nakagawa R"/>
            <person name="Tanegashima C"/>
            <person name="Kiyatake I"/>
            <person name="Matsumoto R"/>
            <person name="Murakumo K"/>
            <person name="Nishida K"/>
            <person name="Terakita A"/>
            <person name="Kuratani S"/>
            <person name="Sato K"/>
            <person name="Hyodo S Kuraku.S."/>
        </authorList>
    </citation>
    <scope>NUCLEOTIDE SEQUENCE [LARGE SCALE GENOMIC DNA]</scope>
</reference>
<dbReference type="PROSITE" id="PS50305">
    <property type="entry name" value="SIRTUIN"/>
    <property type="match status" value="1"/>
</dbReference>
<comment type="catalytic activity">
    <reaction evidence="12">
        <text>N(6)-decanoyl-L-lysyl-[protein] + NAD(+) + H2O = 2''-O-decanoyl-ADP-D-ribose + nicotinamide + L-lysyl-[protein]</text>
        <dbReference type="Rhea" id="RHEA:70631"/>
        <dbReference type="Rhea" id="RHEA-COMP:9752"/>
        <dbReference type="Rhea" id="RHEA-COMP:17932"/>
        <dbReference type="ChEBI" id="CHEBI:15377"/>
        <dbReference type="ChEBI" id="CHEBI:17154"/>
        <dbReference type="ChEBI" id="CHEBI:29969"/>
        <dbReference type="ChEBI" id="CHEBI:57540"/>
        <dbReference type="ChEBI" id="CHEBI:143222"/>
        <dbReference type="ChEBI" id="CHEBI:189688"/>
    </reaction>
    <physiologicalReaction direction="left-to-right" evidence="12">
        <dbReference type="Rhea" id="RHEA:70632"/>
    </physiologicalReaction>
</comment>
<protein>
    <recommendedName>
        <fullName evidence="17">NAD-dependent protein deacetylase sirtuin-7</fullName>
        <ecNumber evidence="2">2.3.1.286</ecNumber>
    </recommendedName>
    <alternativeName>
        <fullName evidence="18">NAD-dependent protein deacylase sirtuin-7</fullName>
    </alternativeName>
    <alternativeName>
        <fullName evidence="10">Regulatory protein SIR2 homolog 7</fullName>
    </alternativeName>
    <alternativeName>
        <fullName evidence="9">SIR2-like protein 7</fullName>
    </alternativeName>
</protein>
<dbReference type="Gene3D" id="3.40.50.1220">
    <property type="entry name" value="TPP-binding domain"/>
    <property type="match status" value="1"/>
</dbReference>
<evidence type="ECO:0000313" key="23">
    <source>
        <dbReference type="EMBL" id="GCC25246.1"/>
    </source>
</evidence>
<comment type="cofactor">
    <cofactor evidence="1">
        <name>Zn(2+)</name>
        <dbReference type="ChEBI" id="CHEBI:29105"/>
    </cofactor>
</comment>